<organism evidence="1 2">
    <name type="scientific">Aquisphaera giovannonii</name>
    <dbReference type="NCBI Taxonomy" id="406548"/>
    <lineage>
        <taxon>Bacteria</taxon>
        <taxon>Pseudomonadati</taxon>
        <taxon>Planctomycetota</taxon>
        <taxon>Planctomycetia</taxon>
        <taxon>Isosphaerales</taxon>
        <taxon>Isosphaeraceae</taxon>
        <taxon>Aquisphaera</taxon>
    </lineage>
</organism>
<sequence length="107" mass="12090">MNVGTLWRQGDILIQRIESVPPAAQRLRRPVLASGDTTGHSHRIEDRRTARLLLIDGAPGTQLFLEVDADEASVVHPEHDTITLPRGAYRVWRQREFDDRGSRPVSD</sequence>
<protein>
    <submittedName>
        <fullName evidence="1">Uncharacterized protein</fullName>
    </submittedName>
</protein>
<dbReference type="OrthoDB" id="489312at2"/>
<dbReference type="Proteomes" id="UP000324233">
    <property type="component" value="Chromosome"/>
</dbReference>
<gene>
    <name evidence="1" type="ORF">OJF2_73920</name>
</gene>
<accession>A0A5B9WEX7</accession>
<evidence type="ECO:0000313" key="1">
    <source>
        <dbReference type="EMBL" id="QEH38784.1"/>
    </source>
</evidence>
<dbReference type="RefSeq" id="WP_148598190.1">
    <property type="nucleotide sequence ID" value="NZ_CP042997.1"/>
</dbReference>
<name>A0A5B9WEX7_9BACT</name>
<evidence type="ECO:0000313" key="2">
    <source>
        <dbReference type="Proteomes" id="UP000324233"/>
    </source>
</evidence>
<dbReference type="AlphaFoldDB" id="A0A5B9WEX7"/>
<keyword evidence="2" id="KW-1185">Reference proteome</keyword>
<reference evidence="1 2" key="1">
    <citation type="submission" date="2019-08" db="EMBL/GenBank/DDBJ databases">
        <title>Deep-cultivation of Planctomycetes and their phenomic and genomic characterization uncovers novel biology.</title>
        <authorList>
            <person name="Wiegand S."/>
            <person name="Jogler M."/>
            <person name="Boedeker C."/>
            <person name="Pinto D."/>
            <person name="Vollmers J."/>
            <person name="Rivas-Marin E."/>
            <person name="Kohn T."/>
            <person name="Peeters S.H."/>
            <person name="Heuer A."/>
            <person name="Rast P."/>
            <person name="Oberbeckmann S."/>
            <person name="Bunk B."/>
            <person name="Jeske O."/>
            <person name="Meyerdierks A."/>
            <person name="Storesund J.E."/>
            <person name="Kallscheuer N."/>
            <person name="Luecker S."/>
            <person name="Lage O.M."/>
            <person name="Pohl T."/>
            <person name="Merkel B.J."/>
            <person name="Hornburger P."/>
            <person name="Mueller R.-W."/>
            <person name="Bruemmer F."/>
            <person name="Labrenz M."/>
            <person name="Spormann A.M."/>
            <person name="Op den Camp H."/>
            <person name="Overmann J."/>
            <person name="Amann R."/>
            <person name="Jetten M.S.M."/>
            <person name="Mascher T."/>
            <person name="Medema M.H."/>
            <person name="Devos D.P."/>
            <person name="Kaster A.-K."/>
            <person name="Ovreas L."/>
            <person name="Rohde M."/>
            <person name="Galperin M.Y."/>
            <person name="Jogler C."/>
        </authorList>
    </citation>
    <scope>NUCLEOTIDE SEQUENCE [LARGE SCALE GENOMIC DNA]</scope>
    <source>
        <strain evidence="1 2">OJF2</strain>
    </source>
</reference>
<proteinExistence type="predicted"/>
<dbReference type="EMBL" id="CP042997">
    <property type="protein sequence ID" value="QEH38784.1"/>
    <property type="molecule type" value="Genomic_DNA"/>
</dbReference>
<dbReference type="KEGG" id="agv:OJF2_73920"/>